<feature type="region of interest" description="Disordered" evidence="2">
    <location>
        <begin position="159"/>
        <end position="187"/>
    </location>
</feature>
<comment type="similarity">
    <text evidence="1">Belongs to the TCP11 family.</text>
</comment>
<protein>
    <recommendedName>
        <fullName evidence="5">T-complex protein 11</fullName>
    </recommendedName>
</protein>
<organism evidence="3 4">
    <name type="scientific">Tripterygium wilfordii</name>
    <name type="common">Thunder God vine</name>
    <dbReference type="NCBI Taxonomy" id="458696"/>
    <lineage>
        <taxon>Eukaryota</taxon>
        <taxon>Viridiplantae</taxon>
        <taxon>Streptophyta</taxon>
        <taxon>Embryophyta</taxon>
        <taxon>Tracheophyta</taxon>
        <taxon>Spermatophyta</taxon>
        <taxon>Magnoliopsida</taxon>
        <taxon>eudicotyledons</taxon>
        <taxon>Gunneridae</taxon>
        <taxon>Pentapetalae</taxon>
        <taxon>rosids</taxon>
        <taxon>fabids</taxon>
        <taxon>Celastrales</taxon>
        <taxon>Celastraceae</taxon>
        <taxon>Tripterygium</taxon>
    </lineage>
</organism>
<sequence>MIIGQPNAVFSGKGELEIALYESAAYFNQQFEELINIIIDGYTQAAQGKIASATPSSETFRSQLETFDKAWCSYLFCFVSWKVKDAKLLEKDLMGAARLMELYVMQTHKPNSKGNDGALTHYLKDIKKQAILHNPSGKAGLECMQLLIPDAHTGDLVAQKSGSSLPYGNTSSSGPPASPDDTSGTVSGEISGIVEECERSIPEIQSSLEKEVFSPRVESGSQSLRTTTDLSSSATLFSENEMLVNEIIHEHHDIADSLAIGDKDQNSLKAKVREAMEKAFWDAVMESMKQDEPDLSWILKLMKEVRDELCEMSPQSLRQEIVETIDIDVVSQVLTSGISDMDFLGKILEFSLVTLQKLSAPADDDEIKVTHLKLYKELAETSQAGNKSEASFAILMVKGLHFVLQQIQNLKKEISKARLRMVEPVIKGPAGLEYLKDSFTRRYRSPVDAPISLPLTKQWLSSIQIDVGREWDEHIDSLSALTTSNAGFSQVVPSTTLRTGGMTLMASRLDSVTSSATGNEQPECKGERIDMLVRLGLLKLVSEVGGLALETVPETLKLNFSRLRSIQSQLQKIIVVSIRYVNMCISSLFPPPFVSLLSLF</sequence>
<dbReference type="AlphaFoldDB" id="A0A7J7DD53"/>
<dbReference type="PANTHER" id="PTHR12832">
    <property type="entry name" value="TESTIS-SPECIFIC PROTEIN PBS13 T-COMPLEX 11"/>
    <property type="match status" value="1"/>
</dbReference>
<keyword evidence="4" id="KW-1185">Reference proteome</keyword>
<name>A0A7J7DD53_TRIWF</name>
<proteinExistence type="inferred from homology"/>
<evidence type="ECO:0008006" key="5">
    <source>
        <dbReference type="Google" id="ProtNLM"/>
    </source>
</evidence>
<gene>
    <name evidence="3" type="ORF">HS088_TW08G00812</name>
</gene>
<evidence type="ECO:0000313" key="4">
    <source>
        <dbReference type="Proteomes" id="UP000593562"/>
    </source>
</evidence>
<comment type="caution">
    <text evidence="3">The sequence shown here is derived from an EMBL/GenBank/DDBJ whole genome shotgun (WGS) entry which is preliminary data.</text>
</comment>
<evidence type="ECO:0000256" key="2">
    <source>
        <dbReference type="SAM" id="MobiDB-lite"/>
    </source>
</evidence>
<accession>A0A7J7DD53</accession>
<dbReference type="Pfam" id="PF05794">
    <property type="entry name" value="Tcp11"/>
    <property type="match status" value="1"/>
</dbReference>
<evidence type="ECO:0000313" key="3">
    <source>
        <dbReference type="EMBL" id="KAF5744214.1"/>
    </source>
</evidence>
<dbReference type="InParanoid" id="A0A7J7DD53"/>
<dbReference type="InterPro" id="IPR008862">
    <property type="entry name" value="Tcp11"/>
</dbReference>
<feature type="compositionally biased region" description="Polar residues" evidence="2">
    <location>
        <begin position="160"/>
        <end position="187"/>
    </location>
</feature>
<dbReference type="Proteomes" id="UP000593562">
    <property type="component" value="Unassembled WGS sequence"/>
</dbReference>
<evidence type="ECO:0000256" key="1">
    <source>
        <dbReference type="ARBA" id="ARBA00010954"/>
    </source>
</evidence>
<dbReference type="GO" id="GO:0007165">
    <property type="term" value="P:signal transduction"/>
    <property type="evidence" value="ECO:0007669"/>
    <property type="project" value="TreeGrafter"/>
</dbReference>
<dbReference type="PANTHER" id="PTHR12832:SF11">
    <property type="entry name" value="LD23868P"/>
    <property type="match status" value="1"/>
</dbReference>
<reference evidence="3 4" key="1">
    <citation type="journal article" date="2020" name="Nat. Commun.">
        <title>Genome of Tripterygium wilfordii and identification of cytochrome P450 involved in triptolide biosynthesis.</title>
        <authorList>
            <person name="Tu L."/>
            <person name="Su P."/>
            <person name="Zhang Z."/>
            <person name="Gao L."/>
            <person name="Wang J."/>
            <person name="Hu T."/>
            <person name="Zhou J."/>
            <person name="Zhang Y."/>
            <person name="Zhao Y."/>
            <person name="Liu Y."/>
            <person name="Song Y."/>
            <person name="Tong Y."/>
            <person name="Lu Y."/>
            <person name="Yang J."/>
            <person name="Xu C."/>
            <person name="Jia M."/>
            <person name="Peters R.J."/>
            <person name="Huang L."/>
            <person name="Gao W."/>
        </authorList>
    </citation>
    <scope>NUCLEOTIDE SEQUENCE [LARGE SCALE GENOMIC DNA]</scope>
    <source>
        <strain evidence="4">cv. XIE 37</strain>
        <tissue evidence="3">Leaf</tissue>
    </source>
</reference>
<dbReference type="EMBL" id="JAAARO010000008">
    <property type="protein sequence ID" value="KAF5744214.1"/>
    <property type="molecule type" value="Genomic_DNA"/>
</dbReference>